<gene>
    <name evidence="5" type="ORF">GJ698_17390</name>
</gene>
<feature type="chain" id="PRO_5032399487" evidence="3">
    <location>
        <begin position="24"/>
        <end position="721"/>
    </location>
</feature>
<dbReference type="RefSeq" id="WP_154359116.1">
    <property type="nucleotide sequence ID" value="NZ_WKJL01000012.1"/>
</dbReference>
<accession>A0A844DD33</accession>
<evidence type="ECO:0000256" key="1">
    <source>
        <dbReference type="ARBA" id="ARBA00022729"/>
    </source>
</evidence>
<dbReference type="InterPro" id="IPR013424">
    <property type="entry name" value="Ice-binding_C"/>
</dbReference>
<dbReference type="InterPro" id="IPR013425">
    <property type="entry name" value="Autotrns_rpt"/>
</dbReference>
<dbReference type="InterPro" id="IPR003886">
    <property type="entry name" value="NIDO_dom"/>
</dbReference>
<dbReference type="GO" id="GO:0007160">
    <property type="term" value="P:cell-matrix adhesion"/>
    <property type="evidence" value="ECO:0007669"/>
    <property type="project" value="InterPro"/>
</dbReference>
<comment type="caution">
    <text evidence="5">The sequence shown here is derived from an EMBL/GenBank/DDBJ whole genome shotgun (WGS) entry which is preliminary data.</text>
</comment>
<dbReference type="InterPro" id="IPR051495">
    <property type="entry name" value="Epithelial_Barrier/Signaling"/>
</dbReference>
<feature type="domain" description="NIDO" evidence="4">
    <location>
        <begin position="108"/>
        <end position="282"/>
    </location>
</feature>
<dbReference type="Pfam" id="PF06119">
    <property type="entry name" value="NIDO"/>
    <property type="match status" value="1"/>
</dbReference>
<keyword evidence="1 3" id="KW-0732">Signal</keyword>
<evidence type="ECO:0000313" key="6">
    <source>
        <dbReference type="Proteomes" id="UP000439986"/>
    </source>
</evidence>
<keyword evidence="2" id="KW-1015">Disulfide bond</keyword>
<dbReference type="AlphaFoldDB" id="A0A844DD33"/>
<protein>
    <submittedName>
        <fullName evidence="5">PEP-CTERM sorting domain-containing protein</fullName>
    </submittedName>
</protein>
<dbReference type="SUPFAM" id="SSF51126">
    <property type="entry name" value="Pectin lyase-like"/>
    <property type="match status" value="1"/>
</dbReference>
<organism evidence="5 6">
    <name type="scientific">Duganella aquatilis</name>
    <dbReference type="NCBI Taxonomy" id="2666082"/>
    <lineage>
        <taxon>Bacteria</taxon>
        <taxon>Pseudomonadati</taxon>
        <taxon>Pseudomonadota</taxon>
        <taxon>Betaproteobacteria</taxon>
        <taxon>Burkholderiales</taxon>
        <taxon>Oxalobacteraceae</taxon>
        <taxon>Telluria group</taxon>
        <taxon>Duganella</taxon>
    </lineage>
</organism>
<reference evidence="5 6" key="1">
    <citation type="submission" date="2019-11" db="EMBL/GenBank/DDBJ databases">
        <title>Novel species isolated from a subtropical stream in China.</title>
        <authorList>
            <person name="Lu H."/>
        </authorList>
    </citation>
    <scope>NUCLEOTIDE SEQUENCE [LARGE SCALE GENOMIC DNA]</scope>
    <source>
        <strain evidence="5 6">FT26W</strain>
    </source>
</reference>
<evidence type="ECO:0000259" key="4">
    <source>
        <dbReference type="SMART" id="SM00539"/>
    </source>
</evidence>
<dbReference type="Pfam" id="PF12951">
    <property type="entry name" value="PATR"/>
    <property type="match status" value="1"/>
</dbReference>
<dbReference type="InterPro" id="IPR011050">
    <property type="entry name" value="Pectin_lyase_fold/virulence"/>
</dbReference>
<dbReference type="NCBIfam" id="TIGR02595">
    <property type="entry name" value="PEP_CTERM"/>
    <property type="match status" value="1"/>
</dbReference>
<dbReference type="InterPro" id="IPR012332">
    <property type="entry name" value="Autotransporter_pectin_lyase_C"/>
</dbReference>
<dbReference type="Gene3D" id="2.160.20.20">
    <property type="match status" value="1"/>
</dbReference>
<evidence type="ECO:0000313" key="5">
    <source>
        <dbReference type="EMBL" id="MRW85850.1"/>
    </source>
</evidence>
<proteinExistence type="predicted"/>
<dbReference type="NCBIfam" id="TIGR02601">
    <property type="entry name" value="autotrns_rpt"/>
    <property type="match status" value="1"/>
</dbReference>
<dbReference type="SMART" id="SM00539">
    <property type="entry name" value="NIDO"/>
    <property type="match status" value="1"/>
</dbReference>
<evidence type="ECO:0000256" key="2">
    <source>
        <dbReference type="ARBA" id="ARBA00023157"/>
    </source>
</evidence>
<dbReference type="EMBL" id="WKJL01000012">
    <property type="protein sequence ID" value="MRW85850.1"/>
    <property type="molecule type" value="Genomic_DNA"/>
</dbReference>
<dbReference type="Proteomes" id="UP000439986">
    <property type="component" value="Unassembled WGS sequence"/>
</dbReference>
<keyword evidence="6" id="KW-1185">Reference proteome</keyword>
<dbReference type="PANTHER" id="PTHR13802:SF52">
    <property type="entry name" value="MUCIN-4"/>
    <property type="match status" value="1"/>
</dbReference>
<evidence type="ECO:0000256" key="3">
    <source>
        <dbReference type="SAM" id="SignalP"/>
    </source>
</evidence>
<dbReference type="Pfam" id="PF07589">
    <property type="entry name" value="PEP-CTERM"/>
    <property type="match status" value="1"/>
</dbReference>
<feature type="signal peptide" evidence="3">
    <location>
        <begin position="1"/>
        <end position="23"/>
    </location>
</feature>
<name>A0A844DD33_9BURK</name>
<dbReference type="PANTHER" id="PTHR13802">
    <property type="entry name" value="MUCIN 4-RELATED"/>
    <property type="match status" value="1"/>
</dbReference>
<sequence length="721" mass="74388">MPLPRLTQLSLLVTLAFSGAAQGGAVFYNYGTAAGDSRLTSCDDCFAQVSLGGQGIAGSSLRAAFFSHNYDSLFVNTNGAVSFTRGLNSTEYQPSFFPTAGLPPIIAPYFADLDTSNTGNVWYRTVSDSSQLSALGSDIKKLSLGSIFNPTVAEIITWDHVPLNWGPPGSLYYRASHLDPITKTQVLNTDTFQMILLSDGMRSYAVFKYLDQGMWAAFGAYANGLYANYGYQDGYGNNYNGQGGLSSYMVTNLNNFSNIAKGSNTAPATAGTYAYYMASGDVLNPMTNAYTWGGGSGNWAGTFGVNGGATFGGTPGTVTLSAAGFGRRLAVNSSGYTFTSASAANSLQLDNLQVATPDTAITFAGNMVLLTHAGDGGFINNVQTGTLTSGKLTFTDNSILVARDAGTVTGADIILKKNAQLQIYTAEATTRKSTLTFDNSAGGGGTLDLRGLNTTFGKVASAGNGAGTIKNSGTAPATLTMDFDNDTSKYSGTIQGAINVTKVGSGVQVLSGTNTYTGATLVNAGELRINGSASSSAFTVAQGATLSGSGTIGTLNLKGTLAPGNSPGQLNAGDTTFADGSTYLWQLNDANGAAGIGYDFLSVNGTLTLVGSGSNPITIRLQSLMADNSAGNVFNFDAKHNYSYTLATATAGISGYAANEFLLDTTGFNNALLGGVWSVGVSGNDLQLNFMAAAVPEPSSYAMMFAGLAAIGAVAQRRRKV</sequence>